<organism evidence="1 2">
    <name type="scientific">Tsukamurella soli</name>
    <dbReference type="NCBI Taxonomy" id="644556"/>
    <lineage>
        <taxon>Bacteria</taxon>
        <taxon>Bacillati</taxon>
        <taxon>Actinomycetota</taxon>
        <taxon>Actinomycetes</taxon>
        <taxon>Mycobacteriales</taxon>
        <taxon>Tsukamurellaceae</taxon>
        <taxon>Tsukamurella</taxon>
    </lineage>
</organism>
<sequence>MIAYNGSPPEHTHVVGGTRLWRIRQISDRYAPNAFNSTNIAPWIDAGMLAPLDRPRQGRLDPVNNDAILPRAILANMELTELSVAPGITFTVALADTGPRLLKMGLSGSFHASTWRDYGETRLAATQIMVTSGADGIKYMSRHLSSEPCLLLVDRTRTARGPLLETVSAGRLDRRGTAQRLVLDSLGRLGLRVG</sequence>
<accession>A0ABP8JDG5</accession>
<keyword evidence="2" id="KW-1185">Reference proteome</keyword>
<name>A0ABP8JDG5_9ACTN</name>
<proteinExistence type="predicted"/>
<dbReference type="EMBL" id="BAABFR010000017">
    <property type="protein sequence ID" value="GAA4388999.1"/>
    <property type="molecule type" value="Genomic_DNA"/>
</dbReference>
<reference evidence="2" key="1">
    <citation type="journal article" date="2019" name="Int. J. Syst. Evol. Microbiol.">
        <title>The Global Catalogue of Microorganisms (GCM) 10K type strain sequencing project: providing services to taxonomists for standard genome sequencing and annotation.</title>
        <authorList>
            <consortium name="The Broad Institute Genomics Platform"/>
            <consortium name="The Broad Institute Genome Sequencing Center for Infectious Disease"/>
            <person name="Wu L."/>
            <person name="Ma J."/>
        </authorList>
    </citation>
    <scope>NUCLEOTIDE SEQUENCE [LARGE SCALE GENOMIC DNA]</scope>
    <source>
        <strain evidence="2">JCM 17688</strain>
    </source>
</reference>
<dbReference type="RefSeq" id="WP_344993196.1">
    <property type="nucleotide sequence ID" value="NZ_BAABFR010000017.1"/>
</dbReference>
<dbReference type="Proteomes" id="UP001500635">
    <property type="component" value="Unassembled WGS sequence"/>
</dbReference>
<evidence type="ECO:0000313" key="2">
    <source>
        <dbReference type="Proteomes" id="UP001500635"/>
    </source>
</evidence>
<comment type="caution">
    <text evidence="1">The sequence shown here is derived from an EMBL/GenBank/DDBJ whole genome shotgun (WGS) entry which is preliminary data.</text>
</comment>
<evidence type="ECO:0000313" key="1">
    <source>
        <dbReference type="EMBL" id="GAA4388999.1"/>
    </source>
</evidence>
<protein>
    <recommendedName>
        <fullName evidence="3">RES domain-containing protein</fullName>
    </recommendedName>
</protein>
<evidence type="ECO:0008006" key="3">
    <source>
        <dbReference type="Google" id="ProtNLM"/>
    </source>
</evidence>
<gene>
    <name evidence="1" type="ORF">GCM10023147_15200</name>
</gene>